<organism evidence="6 7">
    <name type="scientific">Glarea lozoyensis (strain ATCC 20868 / MF5171)</name>
    <dbReference type="NCBI Taxonomy" id="1116229"/>
    <lineage>
        <taxon>Eukaryota</taxon>
        <taxon>Fungi</taxon>
        <taxon>Dikarya</taxon>
        <taxon>Ascomycota</taxon>
        <taxon>Pezizomycotina</taxon>
        <taxon>Leotiomycetes</taxon>
        <taxon>Helotiales</taxon>
        <taxon>Helotiaceae</taxon>
        <taxon>Glarea</taxon>
    </lineage>
</organism>
<evidence type="ECO:0000313" key="7">
    <source>
        <dbReference type="Proteomes" id="UP000016922"/>
    </source>
</evidence>
<feature type="region of interest" description="Disordered" evidence="4">
    <location>
        <begin position="120"/>
        <end position="141"/>
    </location>
</feature>
<sequence length="196" mass="21866">MAAFYAYPPDFYYTTSVPKSYPVHHHAFEQTRHKLGHLLKNLEDSPPYHIPKADIRETPDSFSIDVELPGFEATEEVKLRWTNSRTLMLDAYPHDAHAKPAEASAVPVMSTAEEGHSFISNDAAKGGKKDDDKAAEESEHVTLNERWHGRVVRAFSFPVDVQHGALHAKLRAGVLRMTVPKVEGSEVIESPKVVKG</sequence>
<name>S3D5E2_GLAL2</name>
<evidence type="ECO:0000256" key="3">
    <source>
        <dbReference type="RuleBase" id="RU003616"/>
    </source>
</evidence>
<evidence type="ECO:0000256" key="4">
    <source>
        <dbReference type="SAM" id="MobiDB-lite"/>
    </source>
</evidence>
<comment type="similarity">
    <text evidence="2 3">Belongs to the small heat shock protein (HSP20) family.</text>
</comment>
<dbReference type="RefSeq" id="XP_008079617.1">
    <property type="nucleotide sequence ID" value="XM_008081426.1"/>
</dbReference>
<feature type="compositionally biased region" description="Basic and acidic residues" evidence="4">
    <location>
        <begin position="125"/>
        <end position="141"/>
    </location>
</feature>
<dbReference type="OMA" id="YHIPKAD"/>
<dbReference type="InterPro" id="IPR008978">
    <property type="entry name" value="HSP20-like_chaperone"/>
</dbReference>
<dbReference type="CDD" id="cd06464">
    <property type="entry name" value="ACD_sHsps-like"/>
    <property type="match status" value="1"/>
</dbReference>
<evidence type="ECO:0000313" key="6">
    <source>
        <dbReference type="EMBL" id="EPE33000.1"/>
    </source>
</evidence>
<dbReference type="AlphaFoldDB" id="S3D5E2"/>
<proteinExistence type="inferred from homology"/>
<evidence type="ECO:0000256" key="1">
    <source>
        <dbReference type="ARBA" id="ARBA00023016"/>
    </source>
</evidence>
<dbReference type="SUPFAM" id="SSF49764">
    <property type="entry name" value="HSP20-like chaperones"/>
    <property type="match status" value="1"/>
</dbReference>
<keyword evidence="7" id="KW-1185">Reference proteome</keyword>
<gene>
    <name evidence="6" type="ORF">GLAREA_06012</name>
</gene>
<dbReference type="EMBL" id="KE145358">
    <property type="protein sequence ID" value="EPE33000.1"/>
    <property type="molecule type" value="Genomic_DNA"/>
</dbReference>
<dbReference type="InterPro" id="IPR031107">
    <property type="entry name" value="Small_HSP"/>
</dbReference>
<dbReference type="PANTHER" id="PTHR11527">
    <property type="entry name" value="HEAT-SHOCK PROTEIN 20 FAMILY MEMBER"/>
    <property type="match status" value="1"/>
</dbReference>
<dbReference type="Pfam" id="PF00011">
    <property type="entry name" value="HSP20"/>
    <property type="match status" value="1"/>
</dbReference>
<dbReference type="PROSITE" id="PS01031">
    <property type="entry name" value="SHSP"/>
    <property type="match status" value="1"/>
</dbReference>
<dbReference type="KEGG" id="glz:GLAREA_06012"/>
<keyword evidence="1" id="KW-0346">Stress response</keyword>
<dbReference type="Proteomes" id="UP000016922">
    <property type="component" value="Unassembled WGS sequence"/>
</dbReference>
<dbReference type="eggNOG" id="ENOG502T2UE">
    <property type="taxonomic scope" value="Eukaryota"/>
</dbReference>
<feature type="domain" description="SHSP" evidence="5">
    <location>
        <begin position="44"/>
        <end position="196"/>
    </location>
</feature>
<dbReference type="Gene3D" id="2.60.40.790">
    <property type="match status" value="1"/>
</dbReference>
<protein>
    <submittedName>
        <fullName evidence="6">HSP20-like chaperone</fullName>
    </submittedName>
</protein>
<dbReference type="HOGENOM" id="CLU_046737_1_2_1"/>
<evidence type="ECO:0000256" key="2">
    <source>
        <dbReference type="PROSITE-ProRule" id="PRU00285"/>
    </source>
</evidence>
<dbReference type="OrthoDB" id="1431247at2759"/>
<dbReference type="InterPro" id="IPR002068">
    <property type="entry name" value="A-crystallin/Hsp20_dom"/>
</dbReference>
<evidence type="ECO:0000259" key="5">
    <source>
        <dbReference type="PROSITE" id="PS01031"/>
    </source>
</evidence>
<dbReference type="GeneID" id="19465066"/>
<accession>S3D5E2</accession>
<reference evidence="6 7" key="1">
    <citation type="journal article" date="2013" name="BMC Genomics">
        <title>Genomics-driven discovery of the pneumocandin biosynthetic gene cluster in the fungus Glarea lozoyensis.</title>
        <authorList>
            <person name="Chen L."/>
            <person name="Yue Q."/>
            <person name="Zhang X."/>
            <person name="Xiang M."/>
            <person name="Wang C."/>
            <person name="Li S."/>
            <person name="Che Y."/>
            <person name="Ortiz-Lopez F.J."/>
            <person name="Bills G.F."/>
            <person name="Liu X."/>
            <person name="An Z."/>
        </authorList>
    </citation>
    <scope>NUCLEOTIDE SEQUENCE [LARGE SCALE GENOMIC DNA]</scope>
    <source>
        <strain evidence="7">ATCC 20868 / MF5171</strain>
    </source>
</reference>
<dbReference type="STRING" id="1116229.S3D5E2"/>